<evidence type="ECO:0000313" key="2">
    <source>
        <dbReference type="EMBL" id="SFS65216.1"/>
    </source>
</evidence>
<reference evidence="3" key="1">
    <citation type="submission" date="2016-10" db="EMBL/GenBank/DDBJ databases">
        <authorList>
            <person name="Varghese N."/>
            <person name="Submissions S."/>
        </authorList>
    </citation>
    <scope>NUCLEOTIDE SEQUENCE [LARGE SCALE GENOMIC DNA]</scope>
    <source>
        <strain evidence="3">DSM 45789</strain>
    </source>
</reference>
<dbReference type="InterPro" id="IPR027275">
    <property type="entry name" value="PRC-brl_dom"/>
</dbReference>
<dbReference type="GO" id="GO:0030077">
    <property type="term" value="C:plasma membrane light-harvesting complex"/>
    <property type="evidence" value="ECO:0007669"/>
    <property type="project" value="InterPro"/>
</dbReference>
<dbReference type="GO" id="GO:0019684">
    <property type="term" value="P:photosynthesis, light reaction"/>
    <property type="evidence" value="ECO:0007669"/>
    <property type="project" value="InterPro"/>
</dbReference>
<accession>A0A1I6RKN8</accession>
<protein>
    <submittedName>
        <fullName evidence="2">PRC-barrel domain-containing protein</fullName>
    </submittedName>
</protein>
<evidence type="ECO:0000313" key="3">
    <source>
        <dbReference type="Proteomes" id="UP000198660"/>
    </source>
</evidence>
<dbReference type="PANTHER" id="PTHR36505:SF1">
    <property type="entry name" value="BLR1072 PROTEIN"/>
    <property type="match status" value="1"/>
</dbReference>
<dbReference type="Gene3D" id="3.90.50.10">
    <property type="entry name" value="Photosynthetic Reaction Center, subunit H, domain 2"/>
    <property type="match status" value="2"/>
</dbReference>
<keyword evidence="3" id="KW-1185">Reference proteome</keyword>
<dbReference type="PANTHER" id="PTHR36505">
    <property type="entry name" value="BLR1072 PROTEIN"/>
    <property type="match status" value="1"/>
</dbReference>
<dbReference type="Pfam" id="PF05239">
    <property type="entry name" value="PRC"/>
    <property type="match status" value="1"/>
</dbReference>
<dbReference type="RefSeq" id="WP_091836454.1">
    <property type="nucleotide sequence ID" value="NZ_FPAA01000005.1"/>
</dbReference>
<feature type="domain" description="PRC-barrel" evidence="1">
    <location>
        <begin position="160"/>
        <end position="227"/>
    </location>
</feature>
<proteinExistence type="predicted"/>
<dbReference type="EMBL" id="FPAA01000005">
    <property type="protein sequence ID" value="SFS65216.1"/>
    <property type="molecule type" value="Genomic_DNA"/>
</dbReference>
<dbReference type="InterPro" id="IPR011033">
    <property type="entry name" value="PRC_barrel-like_sf"/>
</dbReference>
<sequence length="252" mass="28365">MLVSVKGIGGTTVSGVDGEIGKVDGFWIDNDTWTMRYLVVDVGSLFHRQRVLISPIAIDKVDWEQQQVILTLTEEQVKNSPEVDADQPFTRRTEKDLHHHYGWPIYWGGTGLWGGGMIPGDLLNPTAAVEGERKTSHPNDFDYMDKELDDSKLLTVHAMIGYTLKTHDGELGQVHDFIIDDHSWSIQYLVVDAGNWLSSKKVMIDKTSIVKVSVEDAYIHVDLVKDNVKGSPEFDPSDPVNGDRYDYYGRSK</sequence>
<name>A0A1I6RKN8_9BACL</name>
<dbReference type="InterPro" id="IPR014747">
    <property type="entry name" value="Bac_photo_RC_H_C"/>
</dbReference>
<dbReference type="OrthoDB" id="9793882at2"/>
<dbReference type="SUPFAM" id="SSF50346">
    <property type="entry name" value="PRC-barrel domain"/>
    <property type="match status" value="2"/>
</dbReference>
<gene>
    <name evidence="2" type="ORF">SAMN05444972_105160</name>
</gene>
<organism evidence="2 3">
    <name type="scientific">Marininema halotolerans</name>
    <dbReference type="NCBI Taxonomy" id="1155944"/>
    <lineage>
        <taxon>Bacteria</taxon>
        <taxon>Bacillati</taxon>
        <taxon>Bacillota</taxon>
        <taxon>Bacilli</taxon>
        <taxon>Bacillales</taxon>
        <taxon>Thermoactinomycetaceae</taxon>
        <taxon>Marininema</taxon>
    </lineage>
</organism>
<dbReference type="Proteomes" id="UP000198660">
    <property type="component" value="Unassembled WGS sequence"/>
</dbReference>
<evidence type="ECO:0000259" key="1">
    <source>
        <dbReference type="Pfam" id="PF05239"/>
    </source>
</evidence>
<dbReference type="AlphaFoldDB" id="A0A1I6RKN8"/>